<dbReference type="GO" id="GO:0046872">
    <property type="term" value="F:metal ion binding"/>
    <property type="evidence" value="ECO:0007669"/>
    <property type="project" value="UniProtKB-KW"/>
</dbReference>
<dbReference type="EC" id="3.6.1.-" evidence="8"/>
<comment type="cofactor">
    <cofactor evidence="5">
        <name>Mg(2+)</name>
        <dbReference type="ChEBI" id="CHEBI:18420"/>
    </cofactor>
    <text evidence="5">Binds 1 Mg(2+) ion per subunit.</text>
</comment>
<evidence type="ECO:0000259" key="7">
    <source>
        <dbReference type="PROSITE" id="PS51462"/>
    </source>
</evidence>
<dbReference type="Pfam" id="PF00293">
    <property type="entry name" value="NUDIX"/>
    <property type="match status" value="1"/>
</dbReference>
<keyword evidence="1 5" id="KW-0479">Metal-binding</keyword>
<feature type="binding site" evidence="5">
    <location>
        <position position="48"/>
    </location>
    <ligand>
        <name>Mg(2+)</name>
        <dbReference type="ChEBI" id="CHEBI:18420"/>
    </ligand>
</feature>
<feature type="binding site" evidence="5">
    <location>
        <position position="122"/>
    </location>
    <ligand>
        <name>Mg(2+)</name>
        <dbReference type="ChEBI" id="CHEBI:18420"/>
    </ligand>
</feature>
<feature type="site" description="Critical for catalysis" evidence="4">
    <location>
        <position position="123"/>
    </location>
</feature>
<dbReference type="PROSITE" id="PS51462">
    <property type="entry name" value="NUDIX"/>
    <property type="match status" value="1"/>
</dbReference>
<feature type="domain" description="Nudix hydrolase" evidence="7">
    <location>
        <begin position="12"/>
        <end position="153"/>
    </location>
</feature>
<evidence type="ECO:0000256" key="5">
    <source>
        <dbReference type="PIRSR" id="PIRSR037599-3"/>
    </source>
</evidence>
<evidence type="ECO:0000313" key="9">
    <source>
        <dbReference type="Proteomes" id="UP000034954"/>
    </source>
</evidence>
<comment type="caution">
    <text evidence="8">The sequence shown here is derived from an EMBL/GenBank/DDBJ whole genome shotgun (WGS) entry which is preliminary data.</text>
</comment>
<evidence type="ECO:0000256" key="3">
    <source>
        <dbReference type="ARBA" id="ARBA00022842"/>
    </source>
</evidence>
<evidence type="ECO:0000256" key="6">
    <source>
        <dbReference type="PIRSR" id="PIRSR037599-4"/>
    </source>
</evidence>
<gene>
    <name evidence="8" type="primary">gmm</name>
    <name evidence="8" type="ORF">BROFUL_01409</name>
</gene>
<proteinExistence type="predicted"/>
<accession>A0A0M2UWD9</accession>
<dbReference type="InterPro" id="IPR000086">
    <property type="entry name" value="NUDIX_hydrolase_dom"/>
</dbReference>
<sequence>MLEQSKFREIVKNAPLVSMDLIVRNQSNKVLLGLRKHSPAKSTWFVPGGRIWKDEKIDAAFRRITEGEVGIALDLKNARFLGVFEHLYKENFADEPDFGTHYIVIAYEIKLLAEHPALPLIQHSDYQWMSEKHLLQDTAVHPYTKDYFLQGKMADQHLRNLSDTDE</sequence>
<dbReference type="GO" id="GO:0008727">
    <property type="term" value="F:GDP-mannose mannosyl hydrolase activity"/>
    <property type="evidence" value="ECO:0007669"/>
    <property type="project" value="InterPro"/>
</dbReference>
<name>A0A0M2UWD9_9BACT</name>
<protein>
    <submittedName>
        <fullName evidence="8">GDP-mannose mannosyl hydrolase</fullName>
        <ecNumber evidence="8">3.6.1.-</ecNumber>
    </submittedName>
</protein>
<feature type="short sequence motif" description="Nudix box" evidence="6">
    <location>
        <begin position="49"/>
        <end position="70"/>
    </location>
</feature>
<dbReference type="CDD" id="cd03430">
    <property type="entry name" value="NUDIX_GDPMH_NudD"/>
    <property type="match status" value="1"/>
</dbReference>
<keyword evidence="2 8" id="KW-0378">Hydrolase</keyword>
<evidence type="ECO:0000313" key="8">
    <source>
        <dbReference type="EMBL" id="KKO19895.1"/>
    </source>
</evidence>
<dbReference type="EMBL" id="LAQJ01000145">
    <property type="protein sequence ID" value="KKO19895.1"/>
    <property type="molecule type" value="Genomic_DNA"/>
</dbReference>
<dbReference type="AlphaFoldDB" id="A0A0M2UWD9"/>
<dbReference type="Gene3D" id="3.90.79.10">
    <property type="entry name" value="Nucleoside Triphosphate Pyrophosphohydrolase"/>
    <property type="match status" value="1"/>
</dbReference>
<organism evidence="8 9">
    <name type="scientific">Candidatus Brocadia fulgida</name>
    <dbReference type="NCBI Taxonomy" id="380242"/>
    <lineage>
        <taxon>Bacteria</taxon>
        <taxon>Pseudomonadati</taxon>
        <taxon>Planctomycetota</taxon>
        <taxon>Candidatus Brocadiia</taxon>
        <taxon>Candidatus Brocadiales</taxon>
        <taxon>Candidatus Brocadiaceae</taxon>
        <taxon>Candidatus Brocadia</taxon>
    </lineage>
</organism>
<dbReference type="InterPro" id="IPR033715">
    <property type="entry name" value="GDPMH"/>
</dbReference>
<feature type="binding site" evidence="5">
    <location>
        <position position="68"/>
    </location>
    <ligand>
        <name>Mg(2+)</name>
        <dbReference type="ChEBI" id="CHEBI:18420"/>
    </ligand>
</feature>
<reference evidence="8 9" key="1">
    <citation type="journal article" date="2013" name="BMC Microbiol.">
        <title>Identification of the type II cytochrome c maturation pathway in anammox bacteria by comparative genomics.</title>
        <authorList>
            <person name="Ferousi C."/>
            <person name="Speth D.R."/>
            <person name="Reimann J."/>
            <person name="Op den Camp H.J."/>
            <person name="Allen J.W."/>
            <person name="Keltjens J.T."/>
            <person name="Jetten M.S."/>
        </authorList>
    </citation>
    <scope>NUCLEOTIDE SEQUENCE [LARGE SCALE GENOMIC DNA]</scope>
    <source>
        <strain evidence="8">RU1</strain>
    </source>
</reference>
<dbReference type="PANTHER" id="PTHR43046:SF12">
    <property type="entry name" value="GDP-MANNOSE MANNOSYL HYDROLASE"/>
    <property type="match status" value="1"/>
</dbReference>
<evidence type="ECO:0000256" key="1">
    <source>
        <dbReference type="ARBA" id="ARBA00022723"/>
    </source>
</evidence>
<dbReference type="InterPro" id="IPR015797">
    <property type="entry name" value="NUDIX_hydrolase-like_dom_sf"/>
</dbReference>
<dbReference type="NCBIfam" id="NF011963">
    <property type="entry name" value="PRK15434.1"/>
    <property type="match status" value="1"/>
</dbReference>
<dbReference type="SUPFAM" id="SSF55811">
    <property type="entry name" value="Nudix"/>
    <property type="match status" value="1"/>
</dbReference>
<evidence type="ECO:0000256" key="4">
    <source>
        <dbReference type="PIRSR" id="PIRSR037599-1"/>
    </source>
</evidence>
<dbReference type="Proteomes" id="UP000034954">
    <property type="component" value="Unassembled WGS sequence"/>
</dbReference>
<dbReference type="PIRSF" id="PIRSF037599">
    <property type="entry name" value="GDPMH"/>
    <property type="match status" value="1"/>
</dbReference>
<keyword evidence="9" id="KW-1185">Reference proteome</keyword>
<dbReference type="PANTHER" id="PTHR43046">
    <property type="entry name" value="GDP-MANNOSE MANNOSYL HYDROLASE"/>
    <property type="match status" value="1"/>
</dbReference>
<keyword evidence="3 5" id="KW-0460">Magnesium</keyword>
<evidence type="ECO:0000256" key="2">
    <source>
        <dbReference type="ARBA" id="ARBA00022801"/>
    </source>
</evidence>